<dbReference type="GO" id="GO:0006631">
    <property type="term" value="P:fatty acid metabolic process"/>
    <property type="evidence" value="ECO:0007669"/>
    <property type="project" value="TreeGrafter"/>
</dbReference>
<dbReference type="SUPFAM" id="SSF56801">
    <property type="entry name" value="Acetyl-CoA synthetase-like"/>
    <property type="match status" value="1"/>
</dbReference>
<dbReference type="Proteomes" id="UP000465241">
    <property type="component" value="Unassembled WGS sequence"/>
</dbReference>
<comment type="similarity">
    <text evidence="1">Belongs to the ATP-dependent AMP-binding enzyme family.</text>
</comment>
<dbReference type="GO" id="GO:0031956">
    <property type="term" value="F:medium-chain fatty acid-CoA ligase activity"/>
    <property type="evidence" value="ECO:0007669"/>
    <property type="project" value="TreeGrafter"/>
</dbReference>
<comment type="caution">
    <text evidence="5">The sequence shown here is derived from an EMBL/GenBank/DDBJ whole genome shotgun (WGS) entry which is preliminary data.</text>
</comment>
<evidence type="ECO:0000313" key="5">
    <source>
        <dbReference type="EMBL" id="GFG62039.1"/>
    </source>
</evidence>
<dbReference type="AlphaFoldDB" id="A0A7I9WWQ5"/>
<evidence type="ECO:0000313" key="6">
    <source>
        <dbReference type="Proteomes" id="UP000465241"/>
    </source>
</evidence>
<dbReference type="Gene3D" id="3.30.300.30">
    <property type="match status" value="1"/>
</dbReference>
<dbReference type="InterPro" id="IPR025110">
    <property type="entry name" value="AMP-bd_C"/>
</dbReference>
<gene>
    <name evidence="5" type="ORF">MMUR_61750</name>
</gene>
<name>A0A7I9WWQ5_9MYCO</name>
<dbReference type="CDD" id="cd04433">
    <property type="entry name" value="AFD_class_I"/>
    <property type="match status" value="1"/>
</dbReference>
<dbReference type="PANTHER" id="PTHR43201">
    <property type="entry name" value="ACYL-COA SYNTHETASE"/>
    <property type="match status" value="1"/>
</dbReference>
<proteinExistence type="inferred from homology"/>
<dbReference type="EMBL" id="BLKT01000003">
    <property type="protein sequence ID" value="GFG62039.1"/>
    <property type="molecule type" value="Genomic_DNA"/>
</dbReference>
<dbReference type="InterPro" id="IPR045851">
    <property type="entry name" value="AMP-bd_C_sf"/>
</dbReference>
<reference evidence="5 6" key="1">
    <citation type="journal article" date="2019" name="Emerg. Microbes Infect.">
        <title>Comprehensive subspecies identification of 175 nontuberculous mycobacteria species based on 7547 genomic profiles.</title>
        <authorList>
            <person name="Matsumoto Y."/>
            <person name="Kinjo T."/>
            <person name="Motooka D."/>
            <person name="Nabeya D."/>
            <person name="Jung N."/>
            <person name="Uechi K."/>
            <person name="Horii T."/>
            <person name="Iida T."/>
            <person name="Fujita J."/>
            <person name="Nakamura S."/>
        </authorList>
    </citation>
    <scope>NUCLEOTIDE SEQUENCE [LARGE SCALE GENOMIC DNA]</scope>
    <source>
        <strain evidence="5 6">JCM 13392</strain>
    </source>
</reference>
<evidence type="ECO:0000259" key="3">
    <source>
        <dbReference type="Pfam" id="PF00501"/>
    </source>
</evidence>
<evidence type="ECO:0000256" key="1">
    <source>
        <dbReference type="ARBA" id="ARBA00006432"/>
    </source>
</evidence>
<dbReference type="Pfam" id="PF13193">
    <property type="entry name" value="AMP-binding_C"/>
    <property type="match status" value="1"/>
</dbReference>
<dbReference type="InterPro" id="IPR042099">
    <property type="entry name" value="ANL_N_sf"/>
</dbReference>
<accession>A0A7I9WWQ5</accession>
<dbReference type="Pfam" id="PF00501">
    <property type="entry name" value="AMP-binding"/>
    <property type="match status" value="1"/>
</dbReference>
<dbReference type="PANTHER" id="PTHR43201:SF5">
    <property type="entry name" value="MEDIUM-CHAIN ACYL-COA LIGASE ACSF2, MITOCHONDRIAL"/>
    <property type="match status" value="1"/>
</dbReference>
<dbReference type="InterPro" id="IPR000873">
    <property type="entry name" value="AMP-dep_synth/lig_dom"/>
</dbReference>
<organism evidence="5 6">
    <name type="scientific">Mycolicibacterium murale</name>
    <dbReference type="NCBI Taxonomy" id="182220"/>
    <lineage>
        <taxon>Bacteria</taxon>
        <taxon>Bacillati</taxon>
        <taxon>Actinomycetota</taxon>
        <taxon>Actinomycetes</taxon>
        <taxon>Mycobacteriales</taxon>
        <taxon>Mycobacteriaceae</taxon>
        <taxon>Mycolicibacterium</taxon>
    </lineage>
</organism>
<feature type="domain" description="AMP-binding enzyme C-terminal" evidence="4">
    <location>
        <begin position="451"/>
        <end position="523"/>
    </location>
</feature>
<dbReference type="RefSeq" id="WP_246244326.1">
    <property type="nucleotide sequence ID" value="NZ_BAAAMC010000039.1"/>
</dbReference>
<keyword evidence="2" id="KW-0436">Ligase</keyword>
<feature type="domain" description="AMP-dependent synthetase/ligase" evidence="3">
    <location>
        <begin position="11"/>
        <end position="400"/>
    </location>
</feature>
<sequence length="560" mass="60532">MTARDLSELLRRSAASAPGSSFVFPDDRYTFPEMDRRCDEFAAMYRSAGLGAGDHVGLWMPASLDMIAAIVACARIGAVAVPLNDRFRTDELHYVVTHGDLTALVTSAPDGHTDRPAELMRALPGLAAAPAPMLALHATPRLRRVIVVGATGYPPPCPGITSQHELGLPATHPGDRMHQPPVDADDSHGDIAYLMYTSGTSASPKACIISAAAVVAQGGALADSRYLLDSTSVFWCPLPLFHTAGLATLAACITAGASFVHAGVFDPAQSLRAMERERVTHAIPCFETIWMRVLDHPDFATTDLSSLRVLMNTGGEDLLRKLQARVPHAVQLANYGITEGSGHVAMTEIADSLDVRVRTGGFLLPGMQARIVDLETGHTVAPNVEGEIHFRGESRFLGYYRDPEANATYIDADGWFASGDLGVLDEDGRLTYKGRVKDMLKVGGENVASLEIESYLLRHPDIAVVAVVAAPDAYYGEVPAAFVQLADGRRLDEADVIDFCLDRIATYKVPRYVRFVTQWPMSGTKIRKVELRQHIADELAAQNITEAPRLRSSRAARVAP</sequence>
<protein>
    <submittedName>
        <fullName evidence="5">AMP-dependent synthetase</fullName>
    </submittedName>
</protein>
<dbReference type="Gene3D" id="3.40.50.12780">
    <property type="entry name" value="N-terminal domain of ligase-like"/>
    <property type="match status" value="1"/>
</dbReference>
<evidence type="ECO:0000259" key="4">
    <source>
        <dbReference type="Pfam" id="PF13193"/>
    </source>
</evidence>
<keyword evidence="6" id="KW-1185">Reference proteome</keyword>
<evidence type="ECO:0000256" key="2">
    <source>
        <dbReference type="ARBA" id="ARBA00022598"/>
    </source>
</evidence>